<dbReference type="Proteomes" id="UP000176634">
    <property type="component" value="Unassembled WGS sequence"/>
</dbReference>
<proteinExistence type="predicted"/>
<evidence type="ECO:0000313" key="2">
    <source>
        <dbReference type="EMBL" id="OGH93433.1"/>
    </source>
</evidence>
<dbReference type="InterPro" id="IPR002109">
    <property type="entry name" value="Glutaredoxin"/>
</dbReference>
<dbReference type="SUPFAM" id="SSF52833">
    <property type="entry name" value="Thioredoxin-like"/>
    <property type="match status" value="1"/>
</dbReference>
<dbReference type="Gene3D" id="3.40.30.10">
    <property type="entry name" value="Glutaredoxin"/>
    <property type="match status" value="1"/>
</dbReference>
<protein>
    <recommendedName>
        <fullName evidence="1">Glutaredoxin domain-containing protein</fullName>
    </recommendedName>
</protein>
<comment type="caution">
    <text evidence="2">The sequence shown here is derived from an EMBL/GenBank/DDBJ whole genome shotgun (WGS) entry which is preliminary data.</text>
</comment>
<dbReference type="STRING" id="1798705.A2563_02390"/>
<dbReference type="AlphaFoldDB" id="A0A1F6PBT7"/>
<evidence type="ECO:0000259" key="1">
    <source>
        <dbReference type="Pfam" id="PF00462"/>
    </source>
</evidence>
<feature type="domain" description="Glutaredoxin" evidence="1">
    <location>
        <begin position="4"/>
        <end position="55"/>
    </location>
</feature>
<reference evidence="2 3" key="1">
    <citation type="journal article" date="2016" name="Nat. Commun.">
        <title>Thousands of microbial genomes shed light on interconnected biogeochemical processes in an aquifer system.</title>
        <authorList>
            <person name="Anantharaman K."/>
            <person name="Brown C.T."/>
            <person name="Hug L.A."/>
            <person name="Sharon I."/>
            <person name="Castelle C.J."/>
            <person name="Probst A.J."/>
            <person name="Thomas B.C."/>
            <person name="Singh A."/>
            <person name="Wilkins M.J."/>
            <person name="Karaoz U."/>
            <person name="Brodie E.L."/>
            <person name="Williams K.H."/>
            <person name="Hubbard S.S."/>
            <person name="Banfield J.F."/>
        </authorList>
    </citation>
    <scope>NUCLEOTIDE SEQUENCE [LARGE SCALE GENOMIC DNA]</scope>
</reference>
<dbReference type="CDD" id="cd02976">
    <property type="entry name" value="NrdH"/>
    <property type="match status" value="1"/>
</dbReference>
<dbReference type="PROSITE" id="PS51354">
    <property type="entry name" value="GLUTAREDOXIN_2"/>
    <property type="match status" value="1"/>
</dbReference>
<evidence type="ECO:0000313" key="3">
    <source>
        <dbReference type="Proteomes" id="UP000176634"/>
    </source>
</evidence>
<dbReference type="InterPro" id="IPR036249">
    <property type="entry name" value="Thioredoxin-like_sf"/>
</dbReference>
<accession>A0A1F6PBT7</accession>
<gene>
    <name evidence="2" type="ORF">A2563_02390</name>
</gene>
<sequence>MSSVKIYSTSTCPYCKMLKAYLKEKNVTYEDVLLDERPDEQQKSIDACGSMGVPCTHIVKDDGTEVNILGFDKAKINEALGL</sequence>
<name>A0A1F6PBT7_9BACT</name>
<organism evidence="2 3">
    <name type="scientific">Candidatus Magasanikbacteria bacterium RIFOXYD1_FULL_40_23</name>
    <dbReference type="NCBI Taxonomy" id="1798705"/>
    <lineage>
        <taxon>Bacteria</taxon>
        <taxon>Candidatus Magasanikiibacteriota</taxon>
    </lineage>
</organism>
<dbReference type="Pfam" id="PF00462">
    <property type="entry name" value="Glutaredoxin"/>
    <property type="match status" value="1"/>
</dbReference>
<dbReference type="EMBL" id="MFRA01000001">
    <property type="protein sequence ID" value="OGH93433.1"/>
    <property type="molecule type" value="Genomic_DNA"/>
</dbReference>